<protein>
    <recommendedName>
        <fullName evidence="9">Trafficking protein particle complex subunit</fullName>
    </recommendedName>
</protein>
<organism evidence="10 11">
    <name type="scientific">Pristionchus mayeri</name>
    <dbReference type="NCBI Taxonomy" id="1317129"/>
    <lineage>
        <taxon>Eukaryota</taxon>
        <taxon>Metazoa</taxon>
        <taxon>Ecdysozoa</taxon>
        <taxon>Nematoda</taxon>
        <taxon>Chromadorea</taxon>
        <taxon>Rhabditida</taxon>
        <taxon>Rhabditina</taxon>
        <taxon>Diplogasteromorpha</taxon>
        <taxon>Diplogasteroidea</taxon>
        <taxon>Neodiplogasteridae</taxon>
        <taxon>Pristionchus</taxon>
    </lineage>
</organism>
<dbReference type="EMBL" id="BTRK01000001">
    <property type="protein sequence ID" value="GMR32040.1"/>
    <property type="molecule type" value="Genomic_DNA"/>
</dbReference>
<dbReference type="InterPro" id="IPR007233">
    <property type="entry name" value="TRAPPC"/>
</dbReference>
<dbReference type="GO" id="GO:0005783">
    <property type="term" value="C:endoplasmic reticulum"/>
    <property type="evidence" value="ECO:0007669"/>
    <property type="project" value="UniProtKB-SubCell"/>
</dbReference>
<accession>A0AAN4Z7R1</accession>
<keyword evidence="2 9" id="KW-0813">Transport</keyword>
<sequence length="256" mass="28962">SFDSASPYNTVQYAECVYFLLSPSQLCLSVSFQDMSIHQVLIINRAGSLIYDYEIKGEQREVERTFEYPLSVVLEEIDQKATVVFGEKDAIRLRYHVSAVNGCPVSGTRFTHEGQQENVLEFIENERNFPMNITFSPPWMSTNEKIILSSMFNSFFAIAVQLSPVAKSSGIEVLETSQFRLCCLQSRTGVKFVLVMSTGSTAPVDSILMKLYELYADYALKNPFYTIDMPIRCHKFDEGLKALLERTDKNSGTMAV</sequence>
<comment type="subunit">
    <text evidence="8">Component of the multisubunit TRAPP (transport protein particle) complex, which includes at least TRAPPC2, TRAPPC2L, TRAPPC3, TRAPPC3L, TRAPPC4, TRAPPC5, TRAPPC8, TRAPPC9, TRAPPC10, TRAPPC11 and TRAPPC12. Interacts with SDC2.</text>
</comment>
<keyword evidence="5 9" id="KW-0333">Golgi apparatus</keyword>
<name>A0AAN4Z7R1_9BILA</name>
<keyword evidence="3 9" id="KW-0256">Endoplasmic reticulum</keyword>
<comment type="function">
    <text evidence="7">Core component of the TRAPP complexes which has a function of guanine nucleotide exchange factor activity for Rab1 GTPase. Plays a role in vesicular transport from endoplasmic reticulum to Golgi and autophagy. May play a role in dendrite postsynaptic membrane trafficking.</text>
</comment>
<comment type="caution">
    <text evidence="10">The sequence shown here is derived from an EMBL/GenBank/DDBJ whole genome shotgun (WGS) entry which is preliminary data.</text>
</comment>
<evidence type="ECO:0000313" key="10">
    <source>
        <dbReference type="EMBL" id="GMR32040.1"/>
    </source>
</evidence>
<evidence type="ECO:0000256" key="8">
    <source>
        <dbReference type="ARBA" id="ARBA00046941"/>
    </source>
</evidence>
<dbReference type="FunFam" id="3.30.450.70:FF:000017">
    <property type="entry name" value="Sybindin-like family protein"/>
    <property type="match status" value="1"/>
</dbReference>
<comment type="subunit">
    <text evidence="9">Part of the multisubunit transport protein particle (TRAPP) complex.</text>
</comment>
<dbReference type="InterPro" id="IPR011012">
    <property type="entry name" value="Longin-like_dom_sf"/>
</dbReference>
<gene>
    <name evidence="10" type="ORF">PMAYCL1PPCAC_02235</name>
</gene>
<comment type="subcellular location">
    <subcellularLocation>
        <location evidence="9">Endoplasmic reticulum</location>
    </subcellularLocation>
    <subcellularLocation>
        <location evidence="9">Golgi apparatus</location>
        <location evidence="9">cis-Golgi network</location>
    </subcellularLocation>
    <subcellularLocation>
        <location evidence="1">Golgi apparatus</location>
    </subcellularLocation>
</comment>
<evidence type="ECO:0000256" key="2">
    <source>
        <dbReference type="ARBA" id="ARBA00022448"/>
    </source>
</evidence>
<proteinExistence type="inferred from homology"/>
<comment type="similarity">
    <text evidence="6">Belongs to the TRAPP small subunits family. TRAPPC4 subfamily.</text>
</comment>
<dbReference type="AlphaFoldDB" id="A0AAN4Z7R1"/>
<reference evidence="11" key="1">
    <citation type="submission" date="2022-10" db="EMBL/GenBank/DDBJ databases">
        <title>Genome assembly of Pristionchus species.</title>
        <authorList>
            <person name="Yoshida K."/>
            <person name="Sommer R.J."/>
        </authorList>
    </citation>
    <scope>NUCLEOTIDE SEQUENCE [LARGE SCALE GENOMIC DNA]</scope>
    <source>
        <strain evidence="11">RS5460</strain>
    </source>
</reference>
<evidence type="ECO:0000256" key="4">
    <source>
        <dbReference type="ARBA" id="ARBA00022892"/>
    </source>
</evidence>
<dbReference type="Pfam" id="PF04099">
    <property type="entry name" value="Sybindin"/>
    <property type="match status" value="1"/>
</dbReference>
<evidence type="ECO:0000256" key="7">
    <source>
        <dbReference type="ARBA" id="ARBA00046052"/>
    </source>
</evidence>
<dbReference type="SMART" id="SM01399">
    <property type="entry name" value="Sybindin"/>
    <property type="match status" value="1"/>
</dbReference>
<evidence type="ECO:0000256" key="6">
    <source>
        <dbReference type="ARBA" id="ARBA00038179"/>
    </source>
</evidence>
<feature type="non-terminal residue" evidence="10">
    <location>
        <position position="1"/>
    </location>
</feature>
<dbReference type="Proteomes" id="UP001328107">
    <property type="component" value="Unassembled WGS sequence"/>
</dbReference>
<evidence type="ECO:0000256" key="9">
    <source>
        <dbReference type="RuleBase" id="RU366065"/>
    </source>
</evidence>
<dbReference type="Gene3D" id="3.30.450.70">
    <property type="match status" value="1"/>
</dbReference>
<dbReference type="GO" id="GO:0005794">
    <property type="term" value="C:Golgi apparatus"/>
    <property type="evidence" value="ECO:0007669"/>
    <property type="project" value="UniProtKB-SubCell"/>
</dbReference>
<keyword evidence="4 9" id="KW-0931">ER-Golgi transport</keyword>
<evidence type="ECO:0000256" key="3">
    <source>
        <dbReference type="ARBA" id="ARBA00022824"/>
    </source>
</evidence>
<evidence type="ECO:0000256" key="5">
    <source>
        <dbReference type="ARBA" id="ARBA00023034"/>
    </source>
</evidence>
<dbReference type="PANTHER" id="PTHR23249:SF15">
    <property type="entry name" value="TRAFFICKING PROTEIN PARTICLE COMPLEX SUBUNIT 4"/>
    <property type="match status" value="1"/>
</dbReference>
<evidence type="ECO:0000256" key="1">
    <source>
        <dbReference type="ARBA" id="ARBA00004555"/>
    </source>
</evidence>
<dbReference type="CDD" id="cd14856">
    <property type="entry name" value="TRAPPC4_synbindin"/>
    <property type="match status" value="1"/>
</dbReference>
<dbReference type="GO" id="GO:0030008">
    <property type="term" value="C:TRAPP complex"/>
    <property type="evidence" value="ECO:0007669"/>
    <property type="project" value="UniProtKB-UniRule"/>
</dbReference>
<dbReference type="SUPFAM" id="SSF64356">
    <property type="entry name" value="SNARE-like"/>
    <property type="match status" value="1"/>
</dbReference>
<evidence type="ECO:0000313" key="11">
    <source>
        <dbReference type="Proteomes" id="UP001328107"/>
    </source>
</evidence>
<dbReference type="PANTHER" id="PTHR23249">
    <property type="entry name" value="TRAFFICKING PROTEIN PARTICLE COMPLEX SUBUNIT"/>
    <property type="match status" value="1"/>
</dbReference>
<keyword evidence="11" id="KW-1185">Reference proteome</keyword>
<dbReference type="GO" id="GO:0006888">
    <property type="term" value="P:endoplasmic reticulum to Golgi vesicle-mediated transport"/>
    <property type="evidence" value="ECO:0007669"/>
    <property type="project" value="UniProtKB-UniRule"/>
</dbReference>